<gene>
    <name evidence="1" type="ORF">PACLA_8A085744</name>
</gene>
<dbReference type="EMBL" id="CACRXK020022065">
    <property type="protein sequence ID" value="CAB4036462.1"/>
    <property type="molecule type" value="Genomic_DNA"/>
</dbReference>
<protein>
    <submittedName>
        <fullName evidence="1">Uncharacterized protein</fullName>
    </submittedName>
</protein>
<name>A0A7D9JUU4_PARCT</name>
<comment type="caution">
    <text evidence="1">The sequence shown here is derived from an EMBL/GenBank/DDBJ whole genome shotgun (WGS) entry which is preliminary data.</text>
</comment>
<accession>A0A7D9JUU4</accession>
<sequence>MSSRIKRHEVVVQNGVIGALQNELFSSESNFRLTEILHYISTQNQSGFLVKIKSNNDLYESVCFFTLDDASTTKRFMKAINSSKESRGYFCQLFDGELNKYIMRMADEYFQRNPEARYKPRLAAENNGRQSDGKTWVLNENCQIDADGDQLDDTDSRYIWMGEYVSSKSIYLLKIVVPLKKKSFSQLLKRLKNAVP</sequence>
<dbReference type="AlphaFoldDB" id="A0A7D9JUU4"/>
<dbReference type="Proteomes" id="UP001152795">
    <property type="component" value="Unassembled WGS sequence"/>
</dbReference>
<organism evidence="1 2">
    <name type="scientific">Paramuricea clavata</name>
    <name type="common">Red gorgonian</name>
    <name type="synonym">Violescent sea-whip</name>
    <dbReference type="NCBI Taxonomy" id="317549"/>
    <lineage>
        <taxon>Eukaryota</taxon>
        <taxon>Metazoa</taxon>
        <taxon>Cnidaria</taxon>
        <taxon>Anthozoa</taxon>
        <taxon>Octocorallia</taxon>
        <taxon>Malacalcyonacea</taxon>
        <taxon>Plexauridae</taxon>
        <taxon>Paramuricea</taxon>
    </lineage>
</organism>
<evidence type="ECO:0000313" key="1">
    <source>
        <dbReference type="EMBL" id="CAB4036462.1"/>
    </source>
</evidence>
<feature type="non-terminal residue" evidence="1">
    <location>
        <position position="196"/>
    </location>
</feature>
<keyword evidence="2" id="KW-1185">Reference proteome</keyword>
<proteinExistence type="predicted"/>
<reference evidence="1" key="1">
    <citation type="submission" date="2020-04" db="EMBL/GenBank/DDBJ databases">
        <authorList>
            <person name="Alioto T."/>
            <person name="Alioto T."/>
            <person name="Gomez Garrido J."/>
        </authorList>
    </citation>
    <scope>NUCLEOTIDE SEQUENCE</scope>
    <source>
        <strain evidence="1">A484AB</strain>
    </source>
</reference>
<evidence type="ECO:0000313" key="2">
    <source>
        <dbReference type="Proteomes" id="UP001152795"/>
    </source>
</evidence>